<dbReference type="GO" id="GO:0005634">
    <property type="term" value="C:nucleus"/>
    <property type="evidence" value="ECO:0007669"/>
    <property type="project" value="TreeGrafter"/>
</dbReference>
<evidence type="ECO:0000313" key="11">
    <source>
        <dbReference type="EMBL" id="EDO16297.1"/>
    </source>
</evidence>
<feature type="compositionally biased region" description="Basic and acidic residues" evidence="9">
    <location>
        <begin position="39"/>
        <end position="51"/>
    </location>
</feature>
<feature type="region of interest" description="Disordered" evidence="9">
    <location>
        <begin position="1"/>
        <end position="67"/>
    </location>
</feature>
<dbReference type="InterPro" id="IPR028564">
    <property type="entry name" value="MT_TRM10-typ"/>
</dbReference>
<dbReference type="EMBL" id="DS480428">
    <property type="protein sequence ID" value="EDO16297.1"/>
    <property type="molecule type" value="Genomic_DNA"/>
</dbReference>
<keyword evidence="3" id="KW-0489">Methyltransferase</keyword>
<protein>
    <recommendedName>
        <fullName evidence="2">tRNA (guanine(9)-N1)-methyltransferase</fullName>
        <ecNumber evidence="1">2.1.1.221</ecNumber>
    </recommendedName>
    <alternativeName>
        <fullName evidence="7">tRNA methyltransferase 10</fullName>
    </alternativeName>
    <alternativeName>
        <fullName evidence="6">tRNA(m1G9)-methyltransferase</fullName>
    </alternativeName>
</protein>
<evidence type="ECO:0000256" key="4">
    <source>
        <dbReference type="ARBA" id="ARBA00022679"/>
    </source>
</evidence>
<evidence type="ECO:0000256" key="7">
    <source>
        <dbReference type="ARBA" id="ARBA00032166"/>
    </source>
</evidence>
<evidence type="ECO:0000256" key="3">
    <source>
        <dbReference type="ARBA" id="ARBA00022603"/>
    </source>
</evidence>
<evidence type="ECO:0000256" key="2">
    <source>
        <dbReference type="ARBA" id="ARBA00020451"/>
    </source>
</evidence>
<dbReference type="Proteomes" id="UP000000267">
    <property type="component" value="Unassembled WGS sequence"/>
</dbReference>
<evidence type="ECO:0000256" key="1">
    <source>
        <dbReference type="ARBA" id="ARBA00012797"/>
    </source>
</evidence>
<dbReference type="InterPro" id="IPR007356">
    <property type="entry name" value="tRNA_m1G_MeTrfase_euk"/>
</dbReference>
<accession>A7TN79</accession>
<proteinExistence type="predicted"/>
<evidence type="ECO:0000259" key="10">
    <source>
        <dbReference type="PROSITE" id="PS51675"/>
    </source>
</evidence>
<dbReference type="RefSeq" id="XP_001644155.1">
    <property type="nucleotide sequence ID" value="XM_001644105.1"/>
</dbReference>
<feature type="domain" description="SAM-dependent MTase TRM10-type" evidence="10">
    <location>
        <begin position="86"/>
        <end position="250"/>
    </location>
</feature>
<evidence type="ECO:0000256" key="5">
    <source>
        <dbReference type="ARBA" id="ARBA00022691"/>
    </source>
</evidence>
<dbReference type="AlphaFoldDB" id="A7TN79"/>
<dbReference type="EC" id="2.1.1.221" evidence="1"/>
<organism evidence="12">
    <name type="scientific">Vanderwaltozyma polyspora (strain ATCC 22028 / DSM 70294 / BCRC 21397 / CBS 2163 / NBRC 10782 / NRRL Y-8283 / UCD 57-17)</name>
    <name type="common">Kluyveromyces polysporus</name>
    <dbReference type="NCBI Taxonomy" id="436907"/>
    <lineage>
        <taxon>Eukaryota</taxon>
        <taxon>Fungi</taxon>
        <taxon>Dikarya</taxon>
        <taxon>Ascomycota</taxon>
        <taxon>Saccharomycotina</taxon>
        <taxon>Saccharomycetes</taxon>
        <taxon>Saccharomycetales</taxon>
        <taxon>Saccharomycetaceae</taxon>
        <taxon>Vanderwaltozyma</taxon>
    </lineage>
</organism>
<dbReference type="InParanoid" id="A7TN79"/>
<dbReference type="PANTHER" id="PTHR13563">
    <property type="entry name" value="TRNA (GUANINE-9-) METHYLTRANSFERASE"/>
    <property type="match status" value="1"/>
</dbReference>
<dbReference type="eggNOG" id="KOG2967">
    <property type="taxonomic scope" value="Eukaryota"/>
</dbReference>
<gene>
    <name evidence="11" type="ORF">Kpol_1053p35</name>
</gene>
<dbReference type="GO" id="GO:0000049">
    <property type="term" value="F:tRNA binding"/>
    <property type="evidence" value="ECO:0007669"/>
    <property type="project" value="TreeGrafter"/>
</dbReference>
<dbReference type="KEGG" id="vpo:Kpol_1053p35"/>
<dbReference type="GeneID" id="5544424"/>
<dbReference type="GO" id="GO:0052905">
    <property type="term" value="F:tRNA (guanosine(9)-N1)-methyltransferase activity"/>
    <property type="evidence" value="ECO:0007669"/>
    <property type="project" value="UniProtKB-EC"/>
</dbReference>
<dbReference type="HOGENOM" id="CLU_034384_1_0_1"/>
<evidence type="ECO:0000256" key="9">
    <source>
        <dbReference type="SAM" id="MobiDB-lite"/>
    </source>
</evidence>
<dbReference type="CDD" id="cd18089">
    <property type="entry name" value="SPOUT_Trm10-like"/>
    <property type="match status" value="1"/>
</dbReference>
<dbReference type="OrthoDB" id="278300at2759"/>
<sequence>MSDSEVGKVESSSENDLKRTYYPPAPEGISKRQWKRQCKKLEHERTKDEHNKMKRDKRKKSRENRRLQIQKIVESGKEIPEELKKAPRVNQNQKDSGINIIIDCAFDDLMNDKEVASMDNQITRAYGSNKRENYFANIKITSFNKRLKERFDKLAYNSRYDNWKNFEFIENEDILTNNEDKSKLIYLTADTDEKIDKLEPGITYIVGGIVDKNRYKNLCFEKAQKLGIPAKRLPIDEFVKVAGRKVLTTT</sequence>
<feature type="non-terminal residue" evidence="11">
    <location>
        <position position="250"/>
    </location>
</feature>
<evidence type="ECO:0000256" key="6">
    <source>
        <dbReference type="ARBA" id="ARBA00031792"/>
    </source>
</evidence>
<evidence type="ECO:0000313" key="12">
    <source>
        <dbReference type="Proteomes" id="UP000000267"/>
    </source>
</evidence>
<dbReference type="FunCoup" id="A7TN79">
    <property type="interactions" value="797"/>
</dbReference>
<name>A7TN79_VANPO</name>
<keyword evidence="5" id="KW-0949">S-adenosyl-L-methionine</keyword>
<reference evidence="11 12" key="1">
    <citation type="journal article" date="2007" name="Proc. Natl. Acad. Sci. U.S.A.">
        <title>Independent sorting-out of thousands of duplicated gene pairs in two yeast species descended from a whole-genome duplication.</title>
        <authorList>
            <person name="Scannell D.R."/>
            <person name="Frank A.C."/>
            <person name="Conant G.C."/>
            <person name="Byrne K.P."/>
            <person name="Woolfit M."/>
            <person name="Wolfe K.H."/>
        </authorList>
    </citation>
    <scope>NUCLEOTIDE SEQUENCE [LARGE SCALE GENOMIC DNA]</scope>
    <source>
        <strain evidence="12">ATCC 22028 / DSM 70294 / BCRC 21397 / CBS 2163 / NBRC 10782 / NRRL Y-8283 / UCD 57-17</strain>
    </source>
</reference>
<dbReference type="PANTHER" id="PTHR13563:SF13">
    <property type="entry name" value="TRNA METHYLTRANSFERASE 10 HOMOLOG A"/>
    <property type="match status" value="1"/>
</dbReference>
<evidence type="ECO:0000256" key="8">
    <source>
        <dbReference type="ARBA" id="ARBA00048434"/>
    </source>
</evidence>
<dbReference type="STRING" id="436907.A7TN79"/>
<dbReference type="GO" id="GO:0002939">
    <property type="term" value="P:tRNA N1-guanine methylation"/>
    <property type="evidence" value="ECO:0007669"/>
    <property type="project" value="EnsemblFungi"/>
</dbReference>
<keyword evidence="4" id="KW-0808">Transferase</keyword>
<dbReference type="InterPro" id="IPR038459">
    <property type="entry name" value="MT_TRM10-typ_sf"/>
</dbReference>
<dbReference type="PROSITE" id="PS51675">
    <property type="entry name" value="SAM_MT_TRM10"/>
    <property type="match status" value="1"/>
</dbReference>
<comment type="catalytic activity">
    <reaction evidence="8">
        <text>guanosine(9) in tRNA + S-adenosyl-L-methionine = N(1)-methylguanosine(9) in tRNA + S-adenosyl-L-homocysteine + H(+)</text>
        <dbReference type="Rhea" id="RHEA:43156"/>
        <dbReference type="Rhea" id="RHEA-COMP:10367"/>
        <dbReference type="Rhea" id="RHEA-COMP:10368"/>
        <dbReference type="ChEBI" id="CHEBI:15378"/>
        <dbReference type="ChEBI" id="CHEBI:57856"/>
        <dbReference type="ChEBI" id="CHEBI:59789"/>
        <dbReference type="ChEBI" id="CHEBI:73542"/>
        <dbReference type="ChEBI" id="CHEBI:74269"/>
        <dbReference type="EC" id="2.1.1.221"/>
    </reaction>
</comment>
<dbReference type="Gene3D" id="3.40.1280.30">
    <property type="match status" value="1"/>
</dbReference>
<keyword evidence="12" id="KW-1185">Reference proteome</keyword>
<feature type="compositionally biased region" description="Basic residues" evidence="9">
    <location>
        <begin position="52"/>
        <end position="63"/>
    </location>
</feature>